<gene>
    <name evidence="1" type="ORF">ABT272_00300</name>
</gene>
<organism evidence="1 2">
    <name type="scientific">Streptomyces sp. 900105245</name>
    <dbReference type="NCBI Taxonomy" id="3154379"/>
    <lineage>
        <taxon>Bacteria</taxon>
        <taxon>Bacillati</taxon>
        <taxon>Actinomycetota</taxon>
        <taxon>Actinomycetes</taxon>
        <taxon>Kitasatosporales</taxon>
        <taxon>Streptomycetaceae</taxon>
        <taxon>Streptomyces</taxon>
    </lineage>
</organism>
<reference evidence="1 2" key="1">
    <citation type="submission" date="2024-06" db="EMBL/GenBank/DDBJ databases">
        <title>The Natural Products Discovery Center: Release of the First 8490 Sequenced Strains for Exploring Actinobacteria Biosynthetic Diversity.</title>
        <authorList>
            <person name="Kalkreuter E."/>
            <person name="Kautsar S.A."/>
            <person name="Yang D."/>
            <person name="Bader C.D."/>
            <person name="Teijaro C.N."/>
            <person name="Fluegel L."/>
            <person name="Davis C.M."/>
            <person name="Simpson J.R."/>
            <person name="Lauterbach L."/>
            <person name="Steele A.D."/>
            <person name="Gui C."/>
            <person name="Meng S."/>
            <person name="Li G."/>
            <person name="Viehrig K."/>
            <person name="Ye F."/>
            <person name="Su P."/>
            <person name="Kiefer A.F."/>
            <person name="Nichols A."/>
            <person name="Cepeda A.J."/>
            <person name="Yan W."/>
            <person name="Fan B."/>
            <person name="Jiang Y."/>
            <person name="Adhikari A."/>
            <person name="Zheng C.-J."/>
            <person name="Schuster L."/>
            <person name="Cowan T.M."/>
            <person name="Smanski M.J."/>
            <person name="Chevrette M.G."/>
            <person name="De Carvalho L.P.S."/>
            <person name="Shen B."/>
        </authorList>
    </citation>
    <scope>NUCLEOTIDE SEQUENCE [LARGE SCALE GENOMIC DNA]</scope>
    <source>
        <strain evidence="1 2">NPDC001166</strain>
    </source>
</reference>
<proteinExistence type="predicted"/>
<protein>
    <submittedName>
        <fullName evidence="1">Imm21 family immunity protein</fullName>
    </submittedName>
</protein>
<dbReference type="Proteomes" id="UP001470023">
    <property type="component" value="Unassembled WGS sequence"/>
</dbReference>
<dbReference type="InterPro" id="IPR028961">
    <property type="entry name" value="Imm21"/>
</dbReference>
<name>A0ABV1TXI0_9ACTN</name>
<dbReference type="EMBL" id="JBEPAZ010000001">
    <property type="protein sequence ID" value="MER6426181.1"/>
    <property type="molecule type" value="Genomic_DNA"/>
</dbReference>
<dbReference type="Pfam" id="PF15589">
    <property type="entry name" value="Imm21"/>
    <property type="match status" value="1"/>
</dbReference>
<evidence type="ECO:0000313" key="1">
    <source>
        <dbReference type="EMBL" id="MER6426181.1"/>
    </source>
</evidence>
<keyword evidence="2" id="KW-1185">Reference proteome</keyword>
<evidence type="ECO:0000313" key="2">
    <source>
        <dbReference type="Proteomes" id="UP001470023"/>
    </source>
</evidence>
<comment type="caution">
    <text evidence="1">The sequence shown here is derived from an EMBL/GenBank/DDBJ whole genome shotgun (WGS) entry which is preliminary data.</text>
</comment>
<accession>A0ABV1TXI0</accession>
<sequence length="171" mass="18306">MARYADPGVLEWVESGGGPLIAVPETVLPFWAGADTEELDTDYDRACEVAGHIGLLPVGDSAALVLGDEPASTSYLPEHHTLVRWSAADSEDELLAAVPAALAEAEWGDEVRWTVPGPVVLFDSARQGGDTPHVEHLRIPLDPGPYAVRAAWATPRPETWVGLVQLRRLAG</sequence>
<dbReference type="RefSeq" id="WP_073895105.1">
    <property type="nucleotide sequence ID" value="NZ_JBEOYA010000059.1"/>
</dbReference>